<protein>
    <submittedName>
        <fullName evidence="3">Sulfurase</fullName>
    </submittedName>
</protein>
<dbReference type="Proteomes" id="UP000179769">
    <property type="component" value="Unassembled WGS sequence"/>
</dbReference>
<proteinExistence type="predicted"/>
<keyword evidence="4" id="KW-1185">Reference proteome</keyword>
<dbReference type="PROSITE" id="PS51340">
    <property type="entry name" value="MOSC"/>
    <property type="match status" value="1"/>
</dbReference>
<comment type="caution">
    <text evidence="3">The sequence shown here is derived from an EMBL/GenBank/DDBJ whole genome shotgun (WGS) entry which is preliminary data.</text>
</comment>
<gene>
    <name evidence="3" type="ORF">BBK14_04790</name>
</gene>
<feature type="region of interest" description="Disordered" evidence="1">
    <location>
        <begin position="106"/>
        <end position="129"/>
    </location>
</feature>
<dbReference type="AlphaFoldDB" id="A0A1S1Q108"/>
<name>A0A1S1Q108_9ACTN</name>
<dbReference type="RefSeq" id="WP_071064950.1">
    <property type="nucleotide sequence ID" value="NZ_MAXA01000224.1"/>
</dbReference>
<reference evidence="4" key="1">
    <citation type="submission" date="2016-07" db="EMBL/GenBank/DDBJ databases">
        <title>Frankia sp. NRRL B-16219 Genome sequencing.</title>
        <authorList>
            <person name="Ghodhbane-Gtari F."/>
            <person name="Swanson E."/>
            <person name="Gueddou A."/>
            <person name="Louati M."/>
            <person name="Nouioui I."/>
            <person name="Hezbri K."/>
            <person name="Abebe-Akele F."/>
            <person name="Simpson S."/>
            <person name="Morris K."/>
            <person name="Thomas K."/>
            <person name="Gtari M."/>
            <person name="Tisa L.S."/>
        </authorList>
    </citation>
    <scope>NUCLEOTIDE SEQUENCE [LARGE SCALE GENOMIC DNA]</scope>
    <source>
        <strain evidence="4">NRRL B-16219</strain>
    </source>
</reference>
<accession>A0A1S1Q108</accession>
<evidence type="ECO:0000256" key="1">
    <source>
        <dbReference type="SAM" id="MobiDB-lite"/>
    </source>
</evidence>
<evidence type="ECO:0000313" key="4">
    <source>
        <dbReference type="Proteomes" id="UP000179769"/>
    </source>
</evidence>
<feature type="compositionally biased region" description="Gly residues" evidence="1">
    <location>
        <begin position="111"/>
        <end position="121"/>
    </location>
</feature>
<sequence length="312" mass="33272">MDASSEAGTTASPAVGRVVRLFRYPLKGMTPEALPEVPLHPGDSVPGDRMFALARPDTMFDEEDPEVLPKTRFVMLQKDEALARIRSSFDPASGMLTFGLCEQTAHTGDVPGDGPGGGPGDGPAARPGDRLVDVRRVDLNTPAGRAELEDYVLAVLGSRLGGRPRLVAARGRHRFTDTGAGGDTFMHAISVINLASVRDLAERVGEPVDPLRFRANVYIDGIAPWAELGWAGLELGLGAARARVLARTPRCAATTVNPETGIRDIRILKELSSNYGHTDCGVYVTMLTEAILRPGDPLTPPDGREEDVLCGS</sequence>
<evidence type="ECO:0000259" key="2">
    <source>
        <dbReference type="PROSITE" id="PS51340"/>
    </source>
</evidence>
<dbReference type="InterPro" id="IPR005302">
    <property type="entry name" value="MoCF_Sase_C"/>
</dbReference>
<evidence type="ECO:0000313" key="3">
    <source>
        <dbReference type="EMBL" id="OHV27201.1"/>
    </source>
</evidence>
<dbReference type="GO" id="GO:0030151">
    <property type="term" value="F:molybdenum ion binding"/>
    <property type="evidence" value="ECO:0007669"/>
    <property type="project" value="InterPro"/>
</dbReference>
<dbReference type="Pfam" id="PF03473">
    <property type="entry name" value="MOSC"/>
    <property type="match status" value="1"/>
</dbReference>
<dbReference type="GO" id="GO:0003824">
    <property type="term" value="F:catalytic activity"/>
    <property type="evidence" value="ECO:0007669"/>
    <property type="project" value="InterPro"/>
</dbReference>
<dbReference type="InterPro" id="IPR011037">
    <property type="entry name" value="Pyrv_Knase-like_insert_dom_sf"/>
</dbReference>
<organism evidence="3 4">
    <name type="scientific">Parafrankia soli</name>
    <dbReference type="NCBI Taxonomy" id="2599596"/>
    <lineage>
        <taxon>Bacteria</taxon>
        <taxon>Bacillati</taxon>
        <taxon>Actinomycetota</taxon>
        <taxon>Actinomycetes</taxon>
        <taxon>Frankiales</taxon>
        <taxon>Frankiaceae</taxon>
        <taxon>Parafrankia</taxon>
    </lineage>
</organism>
<feature type="domain" description="MOSC" evidence="2">
    <location>
        <begin position="154"/>
        <end position="301"/>
    </location>
</feature>
<dbReference type="GO" id="GO:0030170">
    <property type="term" value="F:pyridoxal phosphate binding"/>
    <property type="evidence" value="ECO:0007669"/>
    <property type="project" value="InterPro"/>
</dbReference>
<dbReference type="SUPFAM" id="SSF50800">
    <property type="entry name" value="PK beta-barrel domain-like"/>
    <property type="match status" value="1"/>
</dbReference>
<dbReference type="OrthoDB" id="9793178at2"/>
<dbReference type="EMBL" id="MAXA01000224">
    <property type="protein sequence ID" value="OHV27201.1"/>
    <property type="molecule type" value="Genomic_DNA"/>
</dbReference>